<dbReference type="PROSITE" id="PS51257">
    <property type="entry name" value="PROKAR_LIPOPROTEIN"/>
    <property type="match status" value="1"/>
</dbReference>
<name>A0ABW2HNP6_9ACTN</name>
<dbReference type="SMART" id="SM00849">
    <property type="entry name" value="Lactamase_B"/>
    <property type="match status" value="1"/>
</dbReference>
<keyword evidence="5" id="KW-1185">Reference proteome</keyword>
<dbReference type="PANTHER" id="PTHR42951:SF17">
    <property type="entry name" value="METALLO-BETA-LACTAMASE DOMAIN-CONTAINING PROTEIN"/>
    <property type="match status" value="1"/>
</dbReference>
<evidence type="ECO:0000313" key="5">
    <source>
        <dbReference type="Proteomes" id="UP001596548"/>
    </source>
</evidence>
<feature type="region of interest" description="Disordered" evidence="1">
    <location>
        <begin position="28"/>
        <end position="47"/>
    </location>
</feature>
<keyword evidence="2" id="KW-0732">Signal</keyword>
<organism evidence="4 5">
    <name type="scientific">Paractinoplanes rhizophilus</name>
    <dbReference type="NCBI Taxonomy" id="1416877"/>
    <lineage>
        <taxon>Bacteria</taxon>
        <taxon>Bacillati</taxon>
        <taxon>Actinomycetota</taxon>
        <taxon>Actinomycetes</taxon>
        <taxon>Micromonosporales</taxon>
        <taxon>Micromonosporaceae</taxon>
        <taxon>Paractinoplanes</taxon>
    </lineage>
</organism>
<reference evidence="5" key="1">
    <citation type="journal article" date="2019" name="Int. J. Syst. Evol. Microbiol.">
        <title>The Global Catalogue of Microorganisms (GCM) 10K type strain sequencing project: providing services to taxonomists for standard genome sequencing and annotation.</title>
        <authorList>
            <consortium name="The Broad Institute Genomics Platform"/>
            <consortium name="The Broad Institute Genome Sequencing Center for Infectious Disease"/>
            <person name="Wu L."/>
            <person name="Ma J."/>
        </authorList>
    </citation>
    <scope>NUCLEOTIDE SEQUENCE [LARGE SCALE GENOMIC DNA]</scope>
    <source>
        <strain evidence="5">XZYJT-10</strain>
    </source>
</reference>
<evidence type="ECO:0000256" key="1">
    <source>
        <dbReference type="SAM" id="MobiDB-lite"/>
    </source>
</evidence>
<dbReference type="PROSITE" id="PS51318">
    <property type="entry name" value="TAT"/>
    <property type="match status" value="1"/>
</dbReference>
<dbReference type="InterPro" id="IPR050855">
    <property type="entry name" value="NDM-1-like"/>
</dbReference>
<feature type="chain" id="PRO_5046400242" evidence="2">
    <location>
        <begin position="36"/>
        <end position="244"/>
    </location>
</feature>
<accession>A0ABW2HNP6</accession>
<dbReference type="PANTHER" id="PTHR42951">
    <property type="entry name" value="METALLO-BETA-LACTAMASE DOMAIN-CONTAINING"/>
    <property type="match status" value="1"/>
</dbReference>
<proteinExistence type="predicted"/>
<feature type="domain" description="Metallo-beta-lactamase" evidence="3">
    <location>
        <begin position="61"/>
        <end position="224"/>
    </location>
</feature>
<feature type="signal peptide" evidence="2">
    <location>
        <begin position="1"/>
        <end position="35"/>
    </location>
</feature>
<dbReference type="InterPro" id="IPR001279">
    <property type="entry name" value="Metallo-B-lactamas"/>
</dbReference>
<dbReference type="Proteomes" id="UP001596548">
    <property type="component" value="Unassembled WGS sequence"/>
</dbReference>
<evidence type="ECO:0000313" key="4">
    <source>
        <dbReference type="EMBL" id="MFC7274773.1"/>
    </source>
</evidence>
<dbReference type="Pfam" id="PF00753">
    <property type="entry name" value="Lactamase_B"/>
    <property type="match status" value="1"/>
</dbReference>
<comment type="caution">
    <text evidence="4">The sequence shown here is derived from an EMBL/GenBank/DDBJ whole genome shotgun (WGS) entry which is preliminary data.</text>
</comment>
<evidence type="ECO:0000259" key="3">
    <source>
        <dbReference type="SMART" id="SM00849"/>
    </source>
</evidence>
<dbReference type="RefSeq" id="WP_378967123.1">
    <property type="nucleotide sequence ID" value="NZ_JBHTBJ010000007.1"/>
</dbReference>
<dbReference type="InterPro" id="IPR006311">
    <property type="entry name" value="TAT_signal"/>
</dbReference>
<sequence>MRLTRRRLLFTTAPGVLGIAVLSGCSSSSPPSASAEPAPESPVPAASGAVAGDWRRVAMSSVSAYLLVRGGEVAIVDLGNPGSSGAIEEGLKAAGADWKSVKHIILTHQHQDHVGGLDSVAPHVGATIYAGEGDLASIISPKPLKPVKEGDEIFGMRIIDTPGHTLGHISVFEPATGILVAGDALRTSGELAGSDPQYTADEEKANASVRKLAALDVKAILCGHGTPLVAGAGTALKDLAATLQ</sequence>
<evidence type="ECO:0000256" key="2">
    <source>
        <dbReference type="SAM" id="SignalP"/>
    </source>
</evidence>
<dbReference type="InterPro" id="IPR036866">
    <property type="entry name" value="RibonucZ/Hydroxyglut_hydro"/>
</dbReference>
<dbReference type="SUPFAM" id="SSF56281">
    <property type="entry name" value="Metallo-hydrolase/oxidoreductase"/>
    <property type="match status" value="1"/>
</dbReference>
<protein>
    <submittedName>
        <fullName evidence="4">MBL fold metallo-hydrolase</fullName>
    </submittedName>
</protein>
<dbReference type="EMBL" id="JBHTBJ010000007">
    <property type="protein sequence ID" value="MFC7274773.1"/>
    <property type="molecule type" value="Genomic_DNA"/>
</dbReference>
<gene>
    <name evidence="4" type="ORF">ACFQS1_12325</name>
</gene>
<dbReference type="CDD" id="cd07721">
    <property type="entry name" value="yflN-like_MBL-fold"/>
    <property type="match status" value="1"/>
</dbReference>
<dbReference type="Gene3D" id="3.60.15.10">
    <property type="entry name" value="Ribonuclease Z/Hydroxyacylglutathione hydrolase-like"/>
    <property type="match status" value="1"/>
</dbReference>